<dbReference type="GO" id="GO:0016114">
    <property type="term" value="P:terpenoid biosynthetic process"/>
    <property type="evidence" value="ECO:0007669"/>
    <property type="project" value="UniProtKB-ARBA"/>
</dbReference>
<evidence type="ECO:0000256" key="1">
    <source>
        <dbReference type="ARBA" id="ARBA00001946"/>
    </source>
</evidence>
<dbReference type="Gene3D" id="1.10.600.10">
    <property type="entry name" value="Farnesyl Diphosphate Synthase"/>
    <property type="match status" value="1"/>
</dbReference>
<dbReference type="CDD" id="cd00685">
    <property type="entry name" value="Trans_IPPS_HT"/>
    <property type="match status" value="1"/>
</dbReference>
<gene>
    <name evidence="8" type="ORF">Lade_0153</name>
    <name evidence="9" type="ORF">NCTC12735_00291</name>
</gene>
<dbReference type="SFLD" id="SFLDS00005">
    <property type="entry name" value="Isoprenoid_Synthase_Type_I"/>
    <property type="match status" value="1"/>
</dbReference>
<dbReference type="GO" id="GO:0008654">
    <property type="term" value="P:phospholipid biosynthetic process"/>
    <property type="evidence" value="ECO:0007669"/>
    <property type="project" value="UniProtKB-ARBA"/>
</dbReference>
<dbReference type="AlphaFoldDB" id="A0A0W0R368"/>
<dbReference type="STRING" id="45056.Lade_0153"/>
<dbReference type="GO" id="GO:0004337">
    <property type="term" value="F:(2E,6E)-farnesyl diphosphate synthase activity"/>
    <property type="evidence" value="ECO:0007669"/>
    <property type="project" value="UniProtKB-EC"/>
</dbReference>
<reference evidence="8 10" key="1">
    <citation type="submission" date="2015-11" db="EMBL/GenBank/DDBJ databases">
        <title>Identification of large and diverse effector repertoires of 38 Legionella species.</title>
        <authorList>
            <person name="Burstein D."/>
            <person name="Amaro F."/>
            <person name="Zusman T."/>
            <person name="Lifshitz Z."/>
            <person name="Cohen O."/>
            <person name="Gilbert J.A."/>
            <person name="Pupko T."/>
            <person name="Shuman H.A."/>
            <person name="Segal G."/>
        </authorList>
    </citation>
    <scope>NUCLEOTIDE SEQUENCE [LARGE SCALE GENOMIC DNA]</scope>
    <source>
        <strain evidence="8 10">1762-AUS-E</strain>
    </source>
</reference>
<organism evidence="8 10">
    <name type="scientific">Legionella adelaidensis</name>
    <dbReference type="NCBI Taxonomy" id="45056"/>
    <lineage>
        <taxon>Bacteria</taxon>
        <taxon>Pseudomonadati</taxon>
        <taxon>Pseudomonadota</taxon>
        <taxon>Gammaproteobacteria</taxon>
        <taxon>Legionellales</taxon>
        <taxon>Legionellaceae</taxon>
        <taxon>Legionella</taxon>
    </lineage>
</organism>
<dbReference type="GO" id="GO:0046872">
    <property type="term" value="F:metal ion binding"/>
    <property type="evidence" value="ECO:0007669"/>
    <property type="project" value="UniProtKB-KW"/>
</dbReference>
<dbReference type="EMBL" id="LR134418">
    <property type="protein sequence ID" value="VEH84684.1"/>
    <property type="molecule type" value="Genomic_DNA"/>
</dbReference>
<evidence type="ECO:0000313" key="9">
    <source>
        <dbReference type="EMBL" id="VEH84684.1"/>
    </source>
</evidence>
<comment type="similarity">
    <text evidence="2 7">Belongs to the FPP/GGPP synthase family.</text>
</comment>
<dbReference type="EC" id="2.5.1.10" evidence="9"/>
<evidence type="ECO:0000256" key="7">
    <source>
        <dbReference type="RuleBase" id="RU004466"/>
    </source>
</evidence>
<keyword evidence="3 7" id="KW-0808">Transferase</keyword>
<reference evidence="9 11" key="2">
    <citation type="submission" date="2018-12" db="EMBL/GenBank/DDBJ databases">
        <authorList>
            <consortium name="Pathogen Informatics"/>
        </authorList>
    </citation>
    <scope>NUCLEOTIDE SEQUENCE [LARGE SCALE GENOMIC DNA]</scope>
    <source>
        <strain evidence="9 11">NCTC12735</strain>
        <plasmid evidence="11">9</plasmid>
    </source>
</reference>
<evidence type="ECO:0000256" key="6">
    <source>
        <dbReference type="ARBA" id="ARBA00023229"/>
    </source>
</evidence>
<geneLocation type="plasmid" evidence="9 11">
    <name>9</name>
</geneLocation>
<dbReference type="InterPro" id="IPR000092">
    <property type="entry name" value="Polyprenyl_synt"/>
</dbReference>
<evidence type="ECO:0000313" key="10">
    <source>
        <dbReference type="Proteomes" id="UP000054859"/>
    </source>
</evidence>
<evidence type="ECO:0000313" key="11">
    <source>
        <dbReference type="Proteomes" id="UP000281170"/>
    </source>
</evidence>
<sequence length="295" mass="32918">MSHDPFSYYLDRQEKVLLNLIDEIYVPAQRIKEAINYALFPGGKRIRPLLVYLCGEILEVPIDILDNIAAAIELTHCYSLVHDDLPSMDNDDFRRGKPSCHRYFDEATAILVGDGMQAMAIECLLAKLTAFLPAGKVIHLAQILLSASGFAGMVSGQSLDLTELVKPSISESTLCDIHMLKTGKLIIACIKMVIAAARVDEEKESALNSFAEHLGLLFQMEDDYLDRYCSISLGKDRASDLVNQKLTFASIYSQKELRQLIKNLHQDTIATLDAFGNQADNLLHLLHTLYSRIDS</sequence>
<keyword evidence="9" id="KW-0614">Plasmid</keyword>
<comment type="cofactor">
    <cofactor evidence="1">
        <name>Mg(2+)</name>
        <dbReference type="ChEBI" id="CHEBI:18420"/>
    </cofactor>
</comment>
<evidence type="ECO:0000256" key="3">
    <source>
        <dbReference type="ARBA" id="ARBA00022679"/>
    </source>
</evidence>
<dbReference type="PANTHER" id="PTHR43281:SF1">
    <property type="entry name" value="FARNESYL DIPHOSPHATE SYNTHASE"/>
    <property type="match status" value="1"/>
</dbReference>
<dbReference type="RefSeq" id="WP_058461252.1">
    <property type="nucleotide sequence ID" value="NZ_CAAAHS010000003.1"/>
</dbReference>
<evidence type="ECO:0000256" key="4">
    <source>
        <dbReference type="ARBA" id="ARBA00022723"/>
    </source>
</evidence>
<dbReference type="OrthoDB" id="9805316at2"/>
<keyword evidence="5" id="KW-0460">Magnesium</keyword>
<evidence type="ECO:0000256" key="2">
    <source>
        <dbReference type="ARBA" id="ARBA00006706"/>
    </source>
</evidence>
<dbReference type="SUPFAM" id="SSF48576">
    <property type="entry name" value="Terpenoid synthases"/>
    <property type="match status" value="1"/>
</dbReference>
<dbReference type="InterPro" id="IPR008949">
    <property type="entry name" value="Isoprenoid_synthase_dom_sf"/>
</dbReference>
<evidence type="ECO:0000313" key="8">
    <source>
        <dbReference type="EMBL" id="KTC65495.1"/>
    </source>
</evidence>
<dbReference type="Proteomes" id="UP000054859">
    <property type="component" value="Unassembled WGS sequence"/>
</dbReference>
<dbReference type="PROSITE" id="PS00723">
    <property type="entry name" value="POLYPRENYL_SYNTHASE_1"/>
    <property type="match status" value="1"/>
</dbReference>
<evidence type="ECO:0000256" key="5">
    <source>
        <dbReference type="ARBA" id="ARBA00022842"/>
    </source>
</evidence>
<keyword evidence="4" id="KW-0479">Metal-binding</keyword>
<keyword evidence="10" id="KW-1185">Reference proteome</keyword>
<dbReference type="Pfam" id="PF00348">
    <property type="entry name" value="polyprenyl_synt"/>
    <property type="match status" value="1"/>
</dbReference>
<dbReference type="InterPro" id="IPR033749">
    <property type="entry name" value="Polyprenyl_synt_CS"/>
</dbReference>
<dbReference type="SFLD" id="SFLDG01017">
    <property type="entry name" value="Polyprenyl_Transferase_Like"/>
    <property type="match status" value="1"/>
</dbReference>
<dbReference type="FunFam" id="1.10.600.10:FF:000001">
    <property type="entry name" value="Geranylgeranyl diphosphate synthase"/>
    <property type="match status" value="1"/>
</dbReference>
<dbReference type="PATRIC" id="fig|45056.6.peg.156"/>
<dbReference type="PROSITE" id="PS00444">
    <property type="entry name" value="POLYPRENYL_SYNTHASE_2"/>
    <property type="match status" value="1"/>
</dbReference>
<dbReference type="Proteomes" id="UP000281170">
    <property type="component" value="Plasmid 9"/>
</dbReference>
<dbReference type="EMBL" id="LNKA01000001">
    <property type="protein sequence ID" value="KTC65495.1"/>
    <property type="molecule type" value="Genomic_DNA"/>
</dbReference>
<protein>
    <submittedName>
        <fullName evidence="8">Geranyltranstransferase</fullName>
        <ecNumber evidence="9">2.5.1.10</ecNumber>
    </submittedName>
</protein>
<dbReference type="KEGG" id="ladl:NCTC12735_00291"/>
<keyword evidence="6" id="KW-0414">Isoprene biosynthesis</keyword>
<dbReference type="PANTHER" id="PTHR43281">
    <property type="entry name" value="FARNESYL DIPHOSPHATE SYNTHASE"/>
    <property type="match status" value="1"/>
</dbReference>
<proteinExistence type="inferred from homology"/>
<accession>A0A0W0R368</accession>
<name>A0A0W0R368_9GAMM</name>